<reference evidence="2 3" key="1">
    <citation type="submission" date="2020-01" db="EMBL/GenBank/DDBJ databases">
        <title>Ponticoccus aerotolerans gen. nov., sp. nov., an anaerobic bacterium and proposal of Ponticoccusceae fam. nov., Ponticoccusles ord. nov. and Ponticoccuse classis nov. in the phylum Kiritimatiellaeota.</title>
        <authorList>
            <person name="Zhou L.Y."/>
            <person name="Du Z.J."/>
        </authorList>
    </citation>
    <scope>NUCLEOTIDE SEQUENCE [LARGE SCALE GENOMIC DNA]</scope>
    <source>
        <strain evidence="2 3">S-5007</strain>
    </source>
</reference>
<dbReference type="AlphaFoldDB" id="A0A6P1M827"/>
<feature type="chain" id="PRO_5026956858" description="Tetratricopeptide repeat protein" evidence="1">
    <location>
        <begin position="20"/>
        <end position="429"/>
    </location>
</feature>
<gene>
    <name evidence="2" type="ORF">GT409_11450</name>
</gene>
<evidence type="ECO:0000256" key="1">
    <source>
        <dbReference type="SAM" id="SignalP"/>
    </source>
</evidence>
<keyword evidence="1" id="KW-0732">Signal</keyword>
<sequence>MKRLVTGSVLILIVAVVSACDSVSKSGQGLAERIQADVADQRVQDFQLKLLNLAFNGVSEMPLRPHIKNRSRAQLNIVEACIELGQPGLAQSYLDQIANWRRWMGTADLAFYLAENGYGNLSRQLAGTVQPALQAAEDIRRGRTVAATPNALVDTLEDWRYQAVLSRIAEVHLLNGTVESIEVDEEKYGEINASVLGMGMLSDTKDAFDSTLNSLRAVAEDPNFEIVHLGLVQMAELVGENYDQISLSEFVEENVSSKLNRQMPVFLRMDILLQFANAALKNSDTNAALSLLDQVEEMAETLKSSPRVYIPEKARLVQVKYFAGELGGAEDGLQSMISVFNEKRDLIVNIERADLLCRIAETAFSLGHHHQALTFYRQAVAEGQVNPNSRPQAEDLERICRSMALHAIEPTADLWSALKLMRDGLGAPW</sequence>
<dbReference type="Proteomes" id="UP000464954">
    <property type="component" value="Chromosome"/>
</dbReference>
<dbReference type="PROSITE" id="PS51257">
    <property type="entry name" value="PROKAR_LIPOPROTEIN"/>
    <property type="match status" value="1"/>
</dbReference>
<evidence type="ECO:0000313" key="2">
    <source>
        <dbReference type="EMBL" id="QHI70037.1"/>
    </source>
</evidence>
<evidence type="ECO:0000313" key="3">
    <source>
        <dbReference type="Proteomes" id="UP000464954"/>
    </source>
</evidence>
<dbReference type="Gene3D" id="1.25.40.10">
    <property type="entry name" value="Tetratricopeptide repeat domain"/>
    <property type="match status" value="1"/>
</dbReference>
<feature type="signal peptide" evidence="1">
    <location>
        <begin position="1"/>
        <end position="19"/>
    </location>
</feature>
<organism evidence="2 3">
    <name type="scientific">Tichowtungia aerotolerans</name>
    <dbReference type="NCBI Taxonomy" id="2697043"/>
    <lineage>
        <taxon>Bacteria</taxon>
        <taxon>Pseudomonadati</taxon>
        <taxon>Kiritimatiellota</taxon>
        <taxon>Tichowtungiia</taxon>
        <taxon>Tichowtungiales</taxon>
        <taxon>Tichowtungiaceae</taxon>
        <taxon>Tichowtungia</taxon>
    </lineage>
</organism>
<evidence type="ECO:0008006" key="4">
    <source>
        <dbReference type="Google" id="ProtNLM"/>
    </source>
</evidence>
<keyword evidence="3" id="KW-1185">Reference proteome</keyword>
<dbReference type="InterPro" id="IPR011990">
    <property type="entry name" value="TPR-like_helical_dom_sf"/>
</dbReference>
<dbReference type="SUPFAM" id="SSF48452">
    <property type="entry name" value="TPR-like"/>
    <property type="match status" value="1"/>
</dbReference>
<name>A0A6P1M827_9BACT</name>
<dbReference type="EMBL" id="CP047593">
    <property type="protein sequence ID" value="QHI70037.1"/>
    <property type="molecule type" value="Genomic_DNA"/>
</dbReference>
<proteinExistence type="predicted"/>
<dbReference type="RefSeq" id="WP_160629216.1">
    <property type="nucleotide sequence ID" value="NZ_CP047593.1"/>
</dbReference>
<dbReference type="KEGG" id="taer:GT409_11450"/>
<protein>
    <recommendedName>
        <fullName evidence="4">Tetratricopeptide repeat protein</fullName>
    </recommendedName>
</protein>
<accession>A0A6P1M827</accession>